<protein>
    <submittedName>
        <fullName evidence="2">D-alanyl-D-alanine carboxypeptidase</fullName>
    </submittedName>
</protein>
<reference evidence="2" key="2">
    <citation type="journal article" date="2014" name="ISME J.">
        <title>Microbial stratification in low pH oxic and suboxic macroscopic growths along an acid mine drainage.</title>
        <authorList>
            <person name="Mendez-Garcia C."/>
            <person name="Mesa V."/>
            <person name="Sprenger R.R."/>
            <person name="Richter M."/>
            <person name="Diez M.S."/>
            <person name="Solano J."/>
            <person name="Bargiela R."/>
            <person name="Golyshina O.V."/>
            <person name="Manteca A."/>
            <person name="Ramos J.L."/>
            <person name="Gallego J.R."/>
            <person name="Llorente I."/>
            <person name="Martins Dos Santos V.A."/>
            <person name="Jensen O.N."/>
            <person name="Pelaez A.I."/>
            <person name="Sanchez J."/>
            <person name="Ferrer M."/>
        </authorList>
    </citation>
    <scope>NUCLEOTIDE SEQUENCE</scope>
</reference>
<keyword evidence="2" id="KW-0378">Hydrolase</keyword>
<dbReference type="InterPro" id="IPR052179">
    <property type="entry name" value="DD-CPase-like"/>
</dbReference>
<accession>T1ASH7</accession>
<evidence type="ECO:0000313" key="2">
    <source>
        <dbReference type="EMBL" id="EQD43669.1"/>
    </source>
</evidence>
<dbReference type="EMBL" id="AUZY01009034">
    <property type="protein sequence ID" value="EQD43669.1"/>
    <property type="molecule type" value="Genomic_DNA"/>
</dbReference>
<name>T1ASH7_9ZZZZ</name>
<keyword evidence="2" id="KW-0121">Carboxypeptidase</keyword>
<dbReference type="PANTHER" id="PTHR34385:SF1">
    <property type="entry name" value="PEPTIDOGLYCAN L-ALANYL-D-GLUTAMATE ENDOPEPTIDASE CWLK"/>
    <property type="match status" value="1"/>
</dbReference>
<dbReference type="GO" id="GO:0006508">
    <property type="term" value="P:proteolysis"/>
    <property type="evidence" value="ECO:0007669"/>
    <property type="project" value="InterPro"/>
</dbReference>
<dbReference type="AlphaFoldDB" id="T1ASH7"/>
<gene>
    <name evidence="2" type="ORF">B1B_13703</name>
</gene>
<evidence type="ECO:0000259" key="1">
    <source>
        <dbReference type="Pfam" id="PF02557"/>
    </source>
</evidence>
<organism evidence="2">
    <name type="scientific">mine drainage metagenome</name>
    <dbReference type="NCBI Taxonomy" id="410659"/>
    <lineage>
        <taxon>unclassified sequences</taxon>
        <taxon>metagenomes</taxon>
        <taxon>ecological metagenomes</taxon>
    </lineage>
</organism>
<reference evidence="2" key="1">
    <citation type="submission" date="2013-08" db="EMBL/GenBank/DDBJ databases">
        <authorList>
            <person name="Mendez C."/>
            <person name="Richter M."/>
            <person name="Ferrer M."/>
            <person name="Sanchez J."/>
        </authorList>
    </citation>
    <scope>NUCLEOTIDE SEQUENCE</scope>
</reference>
<dbReference type="SUPFAM" id="SSF55166">
    <property type="entry name" value="Hedgehog/DD-peptidase"/>
    <property type="match status" value="1"/>
</dbReference>
<dbReference type="PANTHER" id="PTHR34385">
    <property type="entry name" value="D-ALANYL-D-ALANINE CARBOXYPEPTIDASE"/>
    <property type="match status" value="1"/>
</dbReference>
<dbReference type="Pfam" id="PF02557">
    <property type="entry name" value="VanY"/>
    <property type="match status" value="1"/>
</dbReference>
<dbReference type="CDD" id="cd14852">
    <property type="entry name" value="LD-carboxypeptidase"/>
    <property type="match status" value="1"/>
</dbReference>
<dbReference type="InterPro" id="IPR009045">
    <property type="entry name" value="Zn_M74/Hedgehog-like"/>
</dbReference>
<dbReference type="GO" id="GO:0004180">
    <property type="term" value="F:carboxypeptidase activity"/>
    <property type="evidence" value="ECO:0007669"/>
    <property type="project" value="UniProtKB-KW"/>
</dbReference>
<keyword evidence="2" id="KW-0645">Protease</keyword>
<comment type="caution">
    <text evidence="2">The sequence shown here is derived from an EMBL/GenBank/DDBJ whole genome shotgun (WGS) entry which is preliminary data.</text>
</comment>
<sequence length="178" mass="19920">MSRTATPNVAALHAALGIPPGYAATRRLAVQLPPPFWVETGLDRGGRPIWLDAAASRAFRQLSEAAQQDGIPILVISAYRSIHHQARLIRRQLERGVALDTVLGRIAPPGYSEHHTGRALDLSTTDEVEPLTESFEETVLFDWLTRCADRFGFRLSYPRNNPLGFIYEPWHWAYACNS</sequence>
<proteinExistence type="predicted"/>
<feature type="domain" description="D-alanyl-D-alanine carboxypeptidase-like core" evidence="1">
    <location>
        <begin position="50"/>
        <end position="175"/>
    </location>
</feature>
<dbReference type="Gene3D" id="3.30.1380.10">
    <property type="match status" value="1"/>
</dbReference>
<dbReference type="InterPro" id="IPR058193">
    <property type="entry name" value="VanY/YodJ_core_dom"/>
</dbReference>
<dbReference type="InterPro" id="IPR003709">
    <property type="entry name" value="VanY-like_core_dom"/>
</dbReference>